<sequence length="18" mass="2106">MSVYSAISRTYRTNTRVT</sequence>
<protein>
    <submittedName>
        <fullName evidence="1">Uncharacterized protein</fullName>
    </submittedName>
</protein>
<name>A0A0B0N5L9_GOSAR</name>
<keyword evidence="2" id="KW-1185">Reference proteome</keyword>
<comment type="caution">
    <text evidence="1">The sequence shown here is derived from an EMBL/GenBank/DDBJ whole genome shotgun (WGS) entry which is preliminary data.</text>
</comment>
<gene>
    <name evidence="1" type="ORF">F383_34843</name>
</gene>
<evidence type="ECO:0000313" key="1">
    <source>
        <dbReference type="EMBL" id="KHG08095.1"/>
    </source>
</evidence>
<organism evidence="1 2">
    <name type="scientific">Gossypium arboreum</name>
    <name type="common">Tree cotton</name>
    <name type="synonym">Gossypium nanking</name>
    <dbReference type="NCBI Taxonomy" id="29729"/>
    <lineage>
        <taxon>Eukaryota</taxon>
        <taxon>Viridiplantae</taxon>
        <taxon>Streptophyta</taxon>
        <taxon>Embryophyta</taxon>
        <taxon>Tracheophyta</taxon>
        <taxon>Spermatophyta</taxon>
        <taxon>Magnoliopsida</taxon>
        <taxon>eudicotyledons</taxon>
        <taxon>Gunneridae</taxon>
        <taxon>Pentapetalae</taxon>
        <taxon>rosids</taxon>
        <taxon>malvids</taxon>
        <taxon>Malvales</taxon>
        <taxon>Malvaceae</taxon>
        <taxon>Malvoideae</taxon>
        <taxon>Gossypium</taxon>
    </lineage>
</organism>
<dbReference type="EMBL" id="JRRC01488824">
    <property type="protein sequence ID" value="KHG08095.1"/>
    <property type="molecule type" value="Genomic_DNA"/>
</dbReference>
<accession>A0A0B0N5L9</accession>
<dbReference type="AlphaFoldDB" id="A0A0B0N5L9"/>
<evidence type="ECO:0000313" key="2">
    <source>
        <dbReference type="Proteomes" id="UP000032142"/>
    </source>
</evidence>
<reference evidence="2" key="1">
    <citation type="submission" date="2014-09" db="EMBL/GenBank/DDBJ databases">
        <authorList>
            <person name="Mudge J."/>
            <person name="Ramaraj T."/>
            <person name="Lindquist I.E."/>
            <person name="Bharti A.K."/>
            <person name="Sundararajan A."/>
            <person name="Cameron C.T."/>
            <person name="Woodward J.E."/>
            <person name="May G.D."/>
            <person name="Brubaker C."/>
            <person name="Broadhvest J."/>
            <person name="Wilkins T.A."/>
        </authorList>
    </citation>
    <scope>NUCLEOTIDE SEQUENCE</scope>
    <source>
        <strain evidence="2">cv. AKA8401</strain>
    </source>
</reference>
<proteinExistence type="predicted"/>
<dbReference type="Proteomes" id="UP000032142">
    <property type="component" value="Unassembled WGS sequence"/>
</dbReference>